<feature type="compositionally biased region" description="Gly residues" evidence="1">
    <location>
        <begin position="190"/>
        <end position="219"/>
    </location>
</feature>
<feature type="compositionally biased region" description="Gly residues" evidence="1">
    <location>
        <begin position="681"/>
        <end position="695"/>
    </location>
</feature>
<dbReference type="EMBL" id="FN648863">
    <property type="protein sequence ID" value="CBN75043.1"/>
    <property type="molecule type" value="Genomic_DNA"/>
</dbReference>
<feature type="compositionally biased region" description="Gly residues" evidence="1">
    <location>
        <begin position="788"/>
        <end position="801"/>
    </location>
</feature>
<feature type="compositionally biased region" description="Gly residues" evidence="1">
    <location>
        <begin position="1"/>
        <end position="20"/>
    </location>
</feature>
<accession>D8LRD8</accession>
<evidence type="ECO:0000256" key="1">
    <source>
        <dbReference type="SAM" id="MobiDB-lite"/>
    </source>
</evidence>
<feature type="region of interest" description="Disordered" evidence="1">
    <location>
        <begin position="674"/>
        <end position="703"/>
    </location>
</feature>
<feature type="region of interest" description="Disordered" evidence="1">
    <location>
        <begin position="1"/>
        <end position="261"/>
    </location>
</feature>
<name>D8LRD8_ECTSI</name>
<dbReference type="OrthoDB" id="2123952at2759"/>
<protein>
    <submittedName>
        <fullName evidence="2">Uncharacterized protein</fullName>
    </submittedName>
</protein>
<feature type="compositionally biased region" description="Gly residues" evidence="1">
    <location>
        <begin position="751"/>
        <end position="773"/>
    </location>
</feature>
<organism evidence="2 3">
    <name type="scientific">Ectocarpus siliculosus</name>
    <name type="common">Brown alga</name>
    <name type="synonym">Conferva siliculosa</name>
    <dbReference type="NCBI Taxonomy" id="2880"/>
    <lineage>
        <taxon>Eukaryota</taxon>
        <taxon>Sar</taxon>
        <taxon>Stramenopiles</taxon>
        <taxon>Ochrophyta</taxon>
        <taxon>PX clade</taxon>
        <taxon>Phaeophyceae</taxon>
        <taxon>Ectocarpales</taxon>
        <taxon>Ectocarpaceae</taxon>
        <taxon>Ectocarpus</taxon>
    </lineage>
</organism>
<feature type="compositionally biased region" description="Low complexity" evidence="1">
    <location>
        <begin position="818"/>
        <end position="829"/>
    </location>
</feature>
<feature type="compositionally biased region" description="Polar residues" evidence="1">
    <location>
        <begin position="127"/>
        <end position="142"/>
    </location>
</feature>
<dbReference type="AlphaFoldDB" id="D8LRD8"/>
<sequence>MLSPRGGGKRIIGLTGGDGADGAENNAENGGTTAANGSYNKTLPSLLPAPPPPAAQQQQRAGVATRQASAAKAGDKRLAKTRAGAAGGGSGASAGSTLFPLAPNAVAAGTDSSPGTPPELAKGVSGGWTSATRQGTGSSESESGIARVEGRKRWQSVDGRADDGGGDGRLQGASARAPATSGRGARRGGAAAGGTRGGGKRGGAGGAVDAGGRGGGGRGAEGRDAGKGGRRVSAGARSGYSSSSDLAGNPAAHPSAAPSAAAAANGTSRALSDRDHGLLGVFLNTVNEFLPLISSDVVAAMRDDIVVDGMNGASKKRRRLSPGSGGSDTDFERFARSSLIEAALSVGALVTRDRVAAVGFAENARQLLKEIFDVPSEEAASAFLCLAYFNTYSGEALRADLYLVQAHSFCLNLPEFPLNLEICIEHLSHGRLKIELRPNFHTWGNRRYRVLHVANHVLSMLTQTGDRGLPAALQAGDPLAFEGGEAALLRCVEELVTCIRISERDTLARLICSSLVGLLLMLLGRREESIAVAESVAEGVTPTPAITRVMPLSWIATTVTSALLFIYERHGVYSRLYELVAPAQRLSGSAGQERECALPLPGSDVGEYLRHTCRPSTFCQLVVTISRLTDRGTKNFCPTPDASQGASQDDRWPAMSGLFNNTGGGLVGSAAAGAGARRADGGGGGGDTMRGGGVPRGADVDKAEEECAGTQLAELLASLPPASPPKLSGLVDVESYTDLPSHMDDLAEGAARGGSGGLGGGGGGGSGGGGGGAQAEPRESAAPRQSIGGSGGGSGGGGGSATSGSMRRGPGGVNETRLSSSCSLSSASAGPLHTLPSQRQEDVLGSSGDGGSGGGGGNAREYLKGPQRHGDSDDFGIYGDDLLGSHAFDSDLMKLMTAEAI</sequence>
<feature type="region of interest" description="Disordered" evidence="1">
    <location>
        <begin position="744"/>
        <end position="876"/>
    </location>
</feature>
<keyword evidence="3" id="KW-1185">Reference proteome</keyword>
<evidence type="ECO:0000313" key="3">
    <source>
        <dbReference type="Proteomes" id="UP000002630"/>
    </source>
</evidence>
<dbReference type="EMBL" id="FN649741">
    <property type="protein sequence ID" value="CBN75043.1"/>
    <property type="molecule type" value="Genomic_DNA"/>
</dbReference>
<dbReference type="InParanoid" id="D8LRD8"/>
<dbReference type="OMA" id="TCIRISE"/>
<feature type="compositionally biased region" description="Low complexity" evidence="1">
    <location>
        <begin position="22"/>
        <end position="37"/>
    </location>
</feature>
<feature type="compositionally biased region" description="Low complexity" evidence="1">
    <location>
        <begin position="172"/>
        <end position="183"/>
    </location>
</feature>
<feature type="compositionally biased region" description="Low complexity" evidence="1">
    <location>
        <begin position="231"/>
        <end position="261"/>
    </location>
</feature>
<reference evidence="2 3" key="1">
    <citation type="journal article" date="2010" name="Nature">
        <title>The Ectocarpus genome and the independent evolution of multicellularity in brown algae.</title>
        <authorList>
            <person name="Cock J.M."/>
            <person name="Sterck L."/>
            <person name="Rouze P."/>
            <person name="Scornet D."/>
            <person name="Allen A.E."/>
            <person name="Amoutzias G."/>
            <person name="Anthouard V."/>
            <person name="Artiguenave F."/>
            <person name="Aury J.M."/>
            <person name="Badger J.H."/>
            <person name="Beszteri B."/>
            <person name="Billiau K."/>
            <person name="Bonnet E."/>
            <person name="Bothwell J.H."/>
            <person name="Bowler C."/>
            <person name="Boyen C."/>
            <person name="Brownlee C."/>
            <person name="Carrano C.J."/>
            <person name="Charrier B."/>
            <person name="Cho G.Y."/>
            <person name="Coelho S.M."/>
            <person name="Collen J."/>
            <person name="Corre E."/>
            <person name="Da Silva C."/>
            <person name="Delage L."/>
            <person name="Delaroque N."/>
            <person name="Dittami S.M."/>
            <person name="Doulbeau S."/>
            <person name="Elias M."/>
            <person name="Farnham G."/>
            <person name="Gachon C.M."/>
            <person name="Gschloessl B."/>
            <person name="Heesch S."/>
            <person name="Jabbari K."/>
            <person name="Jubin C."/>
            <person name="Kawai H."/>
            <person name="Kimura K."/>
            <person name="Kloareg B."/>
            <person name="Kupper F.C."/>
            <person name="Lang D."/>
            <person name="Le Bail A."/>
            <person name="Leblanc C."/>
            <person name="Lerouge P."/>
            <person name="Lohr M."/>
            <person name="Lopez P.J."/>
            <person name="Martens C."/>
            <person name="Maumus F."/>
            <person name="Michel G."/>
            <person name="Miranda-Saavedra D."/>
            <person name="Morales J."/>
            <person name="Moreau H."/>
            <person name="Motomura T."/>
            <person name="Nagasato C."/>
            <person name="Napoli C.A."/>
            <person name="Nelson D.R."/>
            <person name="Nyvall-Collen P."/>
            <person name="Peters A.F."/>
            <person name="Pommier C."/>
            <person name="Potin P."/>
            <person name="Poulain J."/>
            <person name="Quesneville H."/>
            <person name="Read B."/>
            <person name="Rensing S.A."/>
            <person name="Ritter A."/>
            <person name="Rousvoal S."/>
            <person name="Samanta M."/>
            <person name="Samson G."/>
            <person name="Schroeder D.C."/>
            <person name="Segurens B."/>
            <person name="Strittmatter M."/>
            <person name="Tonon T."/>
            <person name="Tregear J.W."/>
            <person name="Valentin K."/>
            <person name="von Dassow P."/>
            <person name="Yamagishi T."/>
            <person name="Van de Peer Y."/>
            <person name="Wincker P."/>
        </authorList>
    </citation>
    <scope>NUCLEOTIDE SEQUENCE [LARGE SCALE GENOMIC DNA]</scope>
    <source>
        <strain evidence="3">Ec32 / CCAP1310/4</strain>
    </source>
</reference>
<gene>
    <name evidence="2" type="ORF">Esi_0064_0109</name>
</gene>
<feature type="compositionally biased region" description="Gly residues" evidence="1">
    <location>
        <begin position="847"/>
        <end position="858"/>
    </location>
</feature>
<dbReference type="Proteomes" id="UP000002630">
    <property type="component" value="Linkage Group LG16"/>
</dbReference>
<feature type="compositionally biased region" description="Low complexity" evidence="1">
    <location>
        <begin position="55"/>
        <end position="68"/>
    </location>
</feature>
<proteinExistence type="predicted"/>
<evidence type="ECO:0000313" key="2">
    <source>
        <dbReference type="EMBL" id="CBN75043.1"/>
    </source>
</evidence>